<feature type="chain" id="PRO_5004931978" description="non-specific serine/threonine protein kinase" evidence="16">
    <location>
        <begin position="24"/>
        <end position="655"/>
    </location>
</feature>
<keyword evidence="3" id="KW-0723">Serine/threonine-protein kinase</keyword>
<dbReference type="InterPro" id="IPR017441">
    <property type="entry name" value="Protein_kinase_ATP_BS"/>
</dbReference>
<dbReference type="FunFam" id="3.30.200.20:FF:000178">
    <property type="entry name" value="serine/threonine-protein kinase PBS1-like"/>
    <property type="match status" value="1"/>
</dbReference>
<evidence type="ECO:0000256" key="15">
    <source>
        <dbReference type="PROSITE-ProRule" id="PRU10141"/>
    </source>
</evidence>
<evidence type="ECO:0000256" key="1">
    <source>
        <dbReference type="ARBA" id="ARBA00004479"/>
    </source>
</evidence>
<evidence type="ECO:0000256" key="16">
    <source>
        <dbReference type="SAM" id="SignalP"/>
    </source>
</evidence>
<dbReference type="FunFam" id="1.10.510.10:FF:000590">
    <property type="entry name" value="PR5-like receptor kinase"/>
    <property type="match status" value="1"/>
</dbReference>
<dbReference type="PROSITE" id="PS00108">
    <property type="entry name" value="PROTEIN_KINASE_ST"/>
    <property type="match status" value="1"/>
</dbReference>
<evidence type="ECO:0000256" key="11">
    <source>
        <dbReference type="ARBA" id="ARBA00023136"/>
    </source>
</evidence>
<proteinExistence type="predicted"/>
<evidence type="ECO:0000256" key="6">
    <source>
        <dbReference type="ARBA" id="ARBA00022729"/>
    </source>
</evidence>
<dbReference type="Pfam" id="PF13947">
    <property type="entry name" value="GUB_WAK_bind"/>
    <property type="match status" value="1"/>
</dbReference>
<evidence type="ECO:0000256" key="7">
    <source>
        <dbReference type="ARBA" id="ARBA00022741"/>
    </source>
</evidence>
<dbReference type="GO" id="GO:0016020">
    <property type="term" value="C:membrane"/>
    <property type="evidence" value="ECO:0007669"/>
    <property type="project" value="UniProtKB-SubCell"/>
</dbReference>
<dbReference type="GO" id="GO:0005524">
    <property type="term" value="F:ATP binding"/>
    <property type="evidence" value="ECO:0007669"/>
    <property type="project" value="UniProtKB-UniRule"/>
</dbReference>
<evidence type="ECO:0000259" key="17">
    <source>
        <dbReference type="PROSITE" id="PS50011"/>
    </source>
</evidence>
<dbReference type="PROSITE" id="PS50011">
    <property type="entry name" value="PROTEIN_KINASE_DOM"/>
    <property type="match status" value="1"/>
</dbReference>
<feature type="binding site" evidence="15">
    <location>
        <position position="367"/>
    </location>
    <ligand>
        <name>ATP</name>
        <dbReference type="ChEBI" id="CHEBI:30616"/>
    </ligand>
</feature>
<evidence type="ECO:0000256" key="8">
    <source>
        <dbReference type="ARBA" id="ARBA00022777"/>
    </source>
</evidence>
<dbReference type="GO" id="GO:0004674">
    <property type="term" value="F:protein serine/threonine kinase activity"/>
    <property type="evidence" value="ECO:0007669"/>
    <property type="project" value="UniProtKB-KW"/>
</dbReference>
<comment type="catalytic activity">
    <reaction evidence="13">
        <text>L-threonyl-[protein] + ATP = O-phospho-L-threonyl-[protein] + ADP + H(+)</text>
        <dbReference type="Rhea" id="RHEA:46608"/>
        <dbReference type="Rhea" id="RHEA-COMP:11060"/>
        <dbReference type="Rhea" id="RHEA-COMP:11605"/>
        <dbReference type="ChEBI" id="CHEBI:15378"/>
        <dbReference type="ChEBI" id="CHEBI:30013"/>
        <dbReference type="ChEBI" id="CHEBI:30616"/>
        <dbReference type="ChEBI" id="CHEBI:61977"/>
        <dbReference type="ChEBI" id="CHEBI:456216"/>
        <dbReference type="EC" id="2.7.11.1"/>
    </reaction>
</comment>
<protein>
    <recommendedName>
        <fullName evidence="2">non-specific serine/threonine protein kinase</fullName>
        <ecNumber evidence="2">2.7.11.1</ecNumber>
    </recommendedName>
</protein>
<dbReference type="Gene3D" id="3.30.200.20">
    <property type="entry name" value="Phosphorylase Kinase, domain 1"/>
    <property type="match status" value="1"/>
</dbReference>
<evidence type="ECO:0000256" key="14">
    <source>
        <dbReference type="ARBA" id="ARBA00048679"/>
    </source>
</evidence>
<evidence type="ECO:0000256" key="10">
    <source>
        <dbReference type="ARBA" id="ARBA00022989"/>
    </source>
</evidence>
<dbReference type="PANTHER" id="PTHR27009">
    <property type="entry name" value="RUST RESISTANCE KINASE LR10-RELATED"/>
    <property type="match status" value="1"/>
</dbReference>
<keyword evidence="11" id="KW-0472">Membrane</keyword>
<keyword evidence="19" id="KW-1185">Reference proteome</keyword>
<comment type="catalytic activity">
    <reaction evidence="14">
        <text>L-seryl-[protein] + ATP = O-phospho-L-seryl-[protein] + ADP + H(+)</text>
        <dbReference type="Rhea" id="RHEA:17989"/>
        <dbReference type="Rhea" id="RHEA-COMP:9863"/>
        <dbReference type="Rhea" id="RHEA-COMP:11604"/>
        <dbReference type="ChEBI" id="CHEBI:15378"/>
        <dbReference type="ChEBI" id="CHEBI:29999"/>
        <dbReference type="ChEBI" id="CHEBI:30616"/>
        <dbReference type="ChEBI" id="CHEBI:83421"/>
        <dbReference type="ChEBI" id="CHEBI:456216"/>
        <dbReference type="EC" id="2.7.11.1"/>
    </reaction>
</comment>
<evidence type="ECO:0000256" key="12">
    <source>
        <dbReference type="ARBA" id="ARBA00023180"/>
    </source>
</evidence>
<dbReference type="OrthoDB" id="4062651at2759"/>
<keyword evidence="10" id="KW-1133">Transmembrane helix</keyword>
<keyword evidence="4" id="KW-0808">Transferase</keyword>
<evidence type="ECO:0000256" key="4">
    <source>
        <dbReference type="ARBA" id="ARBA00022679"/>
    </source>
</evidence>
<comment type="subcellular location">
    <subcellularLocation>
        <location evidence="1">Membrane</location>
        <topology evidence="1">Single-pass type I membrane protein</topology>
    </subcellularLocation>
</comment>
<dbReference type="InterPro" id="IPR011009">
    <property type="entry name" value="Kinase-like_dom_sf"/>
</dbReference>
<reference evidence="19" key="1">
    <citation type="submission" date="2013-01" db="EMBL/GenBank/DDBJ databases">
        <title>Draft Genome Sequence of a Mulberry Tree, Morus notabilis C.K. Schneid.</title>
        <authorList>
            <person name="He N."/>
            <person name="Zhao S."/>
        </authorList>
    </citation>
    <scope>NUCLEOTIDE SEQUENCE</scope>
</reference>
<keyword evidence="6 16" id="KW-0732">Signal</keyword>
<accession>W9QHT6</accession>
<evidence type="ECO:0000256" key="5">
    <source>
        <dbReference type="ARBA" id="ARBA00022692"/>
    </source>
</evidence>
<evidence type="ECO:0000256" key="13">
    <source>
        <dbReference type="ARBA" id="ARBA00047899"/>
    </source>
</evidence>
<evidence type="ECO:0000256" key="2">
    <source>
        <dbReference type="ARBA" id="ARBA00012513"/>
    </source>
</evidence>
<dbReference type="EC" id="2.7.11.1" evidence="2"/>
<dbReference type="Gene3D" id="1.10.510.10">
    <property type="entry name" value="Transferase(Phosphotransferase) domain 1"/>
    <property type="match status" value="1"/>
</dbReference>
<dbReference type="KEGG" id="mnt:21384924"/>
<evidence type="ECO:0000313" key="19">
    <source>
        <dbReference type="Proteomes" id="UP000030645"/>
    </source>
</evidence>
<feature type="domain" description="Protein kinase" evidence="17">
    <location>
        <begin position="338"/>
        <end position="620"/>
    </location>
</feature>
<dbReference type="GO" id="GO:0030247">
    <property type="term" value="F:polysaccharide binding"/>
    <property type="evidence" value="ECO:0007669"/>
    <property type="project" value="InterPro"/>
</dbReference>
<organism evidence="18 19">
    <name type="scientific">Morus notabilis</name>
    <dbReference type="NCBI Taxonomy" id="981085"/>
    <lineage>
        <taxon>Eukaryota</taxon>
        <taxon>Viridiplantae</taxon>
        <taxon>Streptophyta</taxon>
        <taxon>Embryophyta</taxon>
        <taxon>Tracheophyta</taxon>
        <taxon>Spermatophyta</taxon>
        <taxon>Magnoliopsida</taxon>
        <taxon>eudicotyledons</taxon>
        <taxon>Gunneridae</taxon>
        <taxon>Pentapetalae</taxon>
        <taxon>rosids</taxon>
        <taxon>fabids</taxon>
        <taxon>Rosales</taxon>
        <taxon>Moraceae</taxon>
        <taxon>Moreae</taxon>
        <taxon>Morus</taxon>
    </lineage>
</organism>
<gene>
    <name evidence="18" type="ORF">L484_001318</name>
</gene>
<dbReference type="InterPro" id="IPR000719">
    <property type="entry name" value="Prot_kinase_dom"/>
</dbReference>
<dbReference type="InterPro" id="IPR025287">
    <property type="entry name" value="WAK_GUB"/>
</dbReference>
<keyword evidence="18" id="KW-0675">Receptor</keyword>
<keyword evidence="5" id="KW-0812">Transmembrane</keyword>
<dbReference type="SMART" id="SM00220">
    <property type="entry name" value="S_TKc"/>
    <property type="match status" value="1"/>
</dbReference>
<keyword evidence="12" id="KW-0325">Glycoprotein</keyword>
<dbReference type="SUPFAM" id="SSF56112">
    <property type="entry name" value="Protein kinase-like (PK-like)"/>
    <property type="match status" value="1"/>
</dbReference>
<evidence type="ECO:0000256" key="9">
    <source>
        <dbReference type="ARBA" id="ARBA00022840"/>
    </source>
</evidence>
<dbReference type="Proteomes" id="UP000030645">
    <property type="component" value="Unassembled WGS sequence"/>
</dbReference>
<dbReference type="AlphaFoldDB" id="W9QHT6"/>
<evidence type="ECO:0000313" key="18">
    <source>
        <dbReference type="EMBL" id="EXB37546.1"/>
    </source>
</evidence>
<keyword evidence="9 15" id="KW-0067">ATP-binding</keyword>
<feature type="signal peptide" evidence="16">
    <location>
        <begin position="1"/>
        <end position="23"/>
    </location>
</feature>
<dbReference type="STRING" id="981085.W9QHT6"/>
<keyword evidence="7 15" id="KW-0547">Nucleotide-binding</keyword>
<dbReference type="EMBL" id="KE343642">
    <property type="protein sequence ID" value="EXB37546.1"/>
    <property type="molecule type" value="Genomic_DNA"/>
</dbReference>
<dbReference type="InterPro" id="IPR032872">
    <property type="entry name" value="WAK_assoc_C"/>
</dbReference>
<name>W9QHT6_9ROSA</name>
<keyword evidence="8 18" id="KW-0418">Kinase</keyword>
<sequence>MEPLPKSLAITIFIFLTIQFSHCEGDNSAQYYFTICSSNKQLSCGDIKNLPYPFWGESRPEFCGLRNFKIHCGDNYHHPVIQINGLDYLILNVSQSNDTDSMPLARSDLWDGPCSPKYVNTTLDHNLFRFAPTVQNLTLIYKCQNQLHQEFVSHGYSNFTCGDDGGNVETVYYANDSLVSNLGGSLRACGNVIRVSISKSTTGLVGVKEALKEGFDVEYDQQFRMACGACERSGGKCGSNVTTSQFLCFCLVGSAEDSVCPSRSGSSLMHVLRIVLGIGLFSAFVICCLKNKVLALMSTTFWANLTNKNDQDLEDFIRSYAYLNVQRYAFSDLKKMTKSFKEKLGQGGYGEVYRGKLLDGERLVAVKVLNASKGNGEDFINEVASISRTSHINIVTLLGFCLEGSKRALVFEFVPNGSLEKFIHNDKLLETTPSLEWHELLQIGVGIARGLEYLHRGCNTRILHFDIKPHNILLDEDLCPKITDFGLAKLCPRKESIISTLDGARGTIGYIAPEVCSRNFGGVSHKSDVYSYGMMILEMVGGIKSIRDADTESQKGEGYFPDYIYKHLEADSNLTPRRVKTDEENGIVRKMIIVGLWCIQTMPSDRPSMTKVIEMLEASLEALHIPPKSFMSTPITSSPELQLTNSSFSLSAVSN</sequence>
<dbReference type="Pfam" id="PF00069">
    <property type="entry name" value="Pkinase"/>
    <property type="match status" value="1"/>
</dbReference>
<dbReference type="Pfam" id="PF14380">
    <property type="entry name" value="WAK_assoc"/>
    <property type="match status" value="1"/>
</dbReference>
<dbReference type="PROSITE" id="PS00107">
    <property type="entry name" value="PROTEIN_KINASE_ATP"/>
    <property type="match status" value="1"/>
</dbReference>
<dbReference type="InterPro" id="IPR045874">
    <property type="entry name" value="LRK10/LRL21-25-like"/>
</dbReference>
<dbReference type="eggNOG" id="KOG1187">
    <property type="taxonomic scope" value="Eukaryota"/>
</dbReference>
<evidence type="ECO:0000256" key="3">
    <source>
        <dbReference type="ARBA" id="ARBA00022527"/>
    </source>
</evidence>
<dbReference type="InterPro" id="IPR008271">
    <property type="entry name" value="Ser/Thr_kinase_AS"/>
</dbReference>